<accession>A0AAV6Q5C7</accession>
<comment type="caution">
    <text evidence="1">The sequence shown here is derived from an EMBL/GenBank/DDBJ whole genome shotgun (WGS) entry which is preliminary data.</text>
</comment>
<dbReference type="AlphaFoldDB" id="A0AAV6Q5C7"/>
<evidence type="ECO:0000313" key="1">
    <source>
        <dbReference type="EMBL" id="KAG7482036.1"/>
    </source>
</evidence>
<name>A0AAV6Q5C7_SOLSE</name>
<protein>
    <submittedName>
        <fullName evidence="1">Uncharacterized protein</fullName>
    </submittedName>
</protein>
<dbReference type="Proteomes" id="UP000693946">
    <property type="component" value="Linkage Group LG7"/>
</dbReference>
<gene>
    <name evidence="1" type="ORF">JOB18_011426</name>
</gene>
<reference evidence="1 2" key="1">
    <citation type="journal article" date="2021" name="Sci. Rep.">
        <title>Chromosome anchoring in Senegalese sole (Solea senegalensis) reveals sex-associated markers and genome rearrangements in flatfish.</title>
        <authorList>
            <person name="Guerrero-Cozar I."/>
            <person name="Gomez-Garrido J."/>
            <person name="Berbel C."/>
            <person name="Martinez-Blanch J.F."/>
            <person name="Alioto T."/>
            <person name="Claros M.G."/>
            <person name="Gagnaire P.A."/>
            <person name="Manchado M."/>
        </authorList>
    </citation>
    <scope>NUCLEOTIDE SEQUENCE [LARGE SCALE GENOMIC DNA]</scope>
    <source>
        <strain evidence="1">Sse05_10M</strain>
    </source>
</reference>
<organism evidence="1 2">
    <name type="scientific">Solea senegalensis</name>
    <name type="common">Senegalese sole</name>
    <dbReference type="NCBI Taxonomy" id="28829"/>
    <lineage>
        <taxon>Eukaryota</taxon>
        <taxon>Metazoa</taxon>
        <taxon>Chordata</taxon>
        <taxon>Craniata</taxon>
        <taxon>Vertebrata</taxon>
        <taxon>Euteleostomi</taxon>
        <taxon>Actinopterygii</taxon>
        <taxon>Neopterygii</taxon>
        <taxon>Teleostei</taxon>
        <taxon>Neoteleostei</taxon>
        <taxon>Acanthomorphata</taxon>
        <taxon>Carangaria</taxon>
        <taxon>Pleuronectiformes</taxon>
        <taxon>Pleuronectoidei</taxon>
        <taxon>Soleidae</taxon>
        <taxon>Solea</taxon>
    </lineage>
</organism>
<dbReference type="EMBL" id="JAGKHQ010000019">
    <property type="protein sequence ID" value="KAG7482036.1"/>
    <property type="molecule type" value="Genomic_DNA"/>
</dbReference>
<evidence type="ECO:0000313" key="2">
    <source>
        <dbReference type="Proteomes" id="UP000693946"/>
    </source>
</evidence>
<keyword evidence="2" id="KW-1185">Reference proteome</keyword>
<sequence>MSLLTKATELNFLNLQSNLKRSLRYERSLSQDPESEPQPWGLCSEGEKKSFTSKQKVPIPCFNSLSL</sequence>
<proteinExistence type="predicted"/>